<dbReference type="InterPro" id="IPR019546">
    <property type="entry name" value="TAT_signal_bac_arc"/>
</dbReference>
<gene>
    <name evidence="2" type="ORF">LC1Nh_0361</name>
</gene>
<name>A0A5Q0UF91_9ARCH</name>
<dbReference type="RefSeq" id="WP_153550000.1">
    <property type="nucleotide sequence ID" value="NZ_CP040089.1"/>
</dbReference>
<dbReference type="GeneID" id="42364744"/>
<evidence type="ECO:0000256" key="1">
    <source>
        <dbReference type="SAM" id="MobiDB-lite"/>
    </source>
</evidence>
<dbReference type="EMBL" id="CP040089">
    <property type="protein sequence ID" value="QGA80262.1"/>
    <property type="molecule type" value="Genomic_DNA"/>
</dbReference>
<keyword evidence="3" id="KW-1185">Reference proteome</keyword>
<evidence type="ECO:0000313" key="3">
    <source>
        <dbReference type="Proteomes" id="UP000377803"/>
    </source>
</evidence>
<sequence length="545" mass="57528">MTDEIQEIVDDQEKADKLQQIIEKKVQKEVQKTVKNLKQSEESKEKTENSSEEVSRRSFLKKLGAGAIGLGAASLLPSASAYKVKSGHGFDVTSDGTEYFDVDPSGKVKVKNAALQIDTGQSIEDNNGTKAINLLGNGSVEIPIGNLRLNKGQFIEDGNGTERIAIDPSAGFGTHIYNDDGKFAFRAVGNFGQAIYARSNEPVRIQDNEGDFTAVKYDTDTSAGVLKTPNAGIVAQDNGTPSSGAGLELTYTQNNDGRVTAYDRNNNNYIPLYLRGSRIDFSDTPANLRLATGQSIEDGSGTARLDLHNYGTDINSEEGSTGIRFAEGEDTFFRVFGSKLEVDDNNGGFIALQYTTSSSAPGTLELKNANLDAGGNDITNAGSVSAEEIGAERHLAEGFDGADPDSRLDAALSNASDGDVIYLENAEYSEVRSISVRVSLIGTGGMGGAGTTISADWTLSGIGSILEAVSLSGGTITINGVASRVENIYGSTSQSVTVDADYVGIYNCYNVDVTFQSNTNGGMADGLRNSTTPTDNGSNTIGDVS</sequence>
<reference evidence="3" key="1">
    <citation type="submission" date="2019-05" db="EMBL/GenBank/DDBJ databases">
        <title>Candidatus Nanohalobium constans, a novel model system to study the DPANN nano-sized archaea: genomic and physiological characterization of a nanoarchaeon co-cultured with its chitinotrophic host.</title>
        <authorList>
            <person name="La Cono V."/>
            <person name="Arcadi E."/>
            <person name="Crisafi F."/>
            <person name="Denaro R."/>
            <person name="La Spada G."/>
            <person name="Messina E."/>
            <person name="Smedile F."/>
            <person name="Toshchakov S.V."/>
            <person name="Shevchenko M.A."/>
            <person name="Golyshin P.N."/>
            <person name="Golyshina O.V."/>
            <person name="Ferrer M."/>
            <person name="Rohde M."/>
            <person name="Mushegian A."/>
            <person name="Sorokin D.Y."/>
            <person name="Giuliano L."/>
            <person name="Yakimov M.M."/>
        </authorList>
    </citation>
    <scope>NUCLEOTIDE SEQUENCE [LARGE SCALE GENOMIC DNA]</scope>
    <source>
        <strain evidence="3">LC1Nh</strain>
    </source>
</reference>
<evidence type="ECO:0008006" key="4">
    <source>
        <dbReference type="Google" id="ProtNLM"/>
    </source>
</evidence>
<dbReference type="AlphaFoldDB" id="A0A5Q0UF91"/>
<evidence type="ECO:0000313" key="2">
    <source>
        <dbReference type="EMBL" id="QGA80262.1"/>
    </source>
</evidence>
<dbReference type="InterPro" id="IPR006311">
    <property type="entry name" value="TAT_signal"/>
</dbReference>
<feature type="region of interest" description="Disordered" evidence="1">
    <location>
        <begin position="525"/>
        <end position="545"/>
    </location>
</feature>
<feature type="compositionally biased region" description="Polar residues" evidence="1">
    <location>
        <begin position="528"/>
        <end position="545"/>
    </location>
</feature>
<feature type="region of interest" description="Disordered" evidence="1">
    <location>
        <begin position="32"/>
        <end position="56"/>
    </location>
</feature>
<proteinExistence type="predicted"/>
<dbReference type="KEGG" id="ncon:LC1Nh_0361"/>
<dbReference type="NCBIfam" id="TIGR01409">
    <property type="entry name" value="TAT_signal_seq"/>
    <property type="match status" value="1"/>
</dbReference>
<accession>A0A5Q0UF91</accession>
<protein>
    <recommendedName>
        <fullName evidence="4">Twin-arginine translocation signal domain-containing protein</fullName>
    </recommendedName>
</protein>
<organism evidence="2 3">
    <name type="scientific">Candidatus Nanohalobium constans</name>
    <dbReference type="NCBI Taxonomy" id="2565781"/>
    <lineage>
        <taxon>Archaea</taxon>
        <taxon>Candidatus Nanohalarchaeota</taxon>
        <taxon>Candidatus Nanohalobia</taxon>
        <taxon>Candidatus Nanohalobiales</taxon>
        <taxon>Candidatus Nanohalobiaceae</taxon>
        <taxon>Candidatus Nanohalobium</taxon>
    </lineage>
</organism>
<dbReference type="PROSITE" id="PS51318">
    <property type="entry name" value="TAT"/>
    <property type="match status" value="1"/>
</dbReference>
<dbReference type="Proteomes" id="UP000377803">
    <property type="component" value="Chromosome"/>
</dbReference>